<accession>A0A9Q1F6D3</accession>
<keyword evidence="1" id="KW-0175">Coiled coil</keyword>
<feature type="coiled-coil region" evidence="1">
    <location>
        <begin position="37"/>
        <end position="120"/>
    </location>
</feature>
<name>A0A9Q1F6D3_SYNKA</name>
<organism evidence="2 3">
    <name type="scientific">Synaphobranchus kaupii</name>
    <name type="common">Kaup's arrowtooth eel</name>
    <dbReference type="NCBI Taxonomy" id="118154"/>
    <lineage>
        <taxon>Eukaryota</taxon>
        <taxon>Metazoa</taxon>
        <taxon>Chordata</taxon>
        <taxon>Craniata</taxon>
        <taxon>Vertebrata</taxon>
        <taxon>Euteleostomi</taxon>
        <taxon>Actinopterygii</taxon>
        <taxon>Neopterygii</taxon>
        <taxon>Teleostei</taxon>
        <taxon>Anguilliformes</taxon>
        <taxon>Synaphobranchidae</taxon>
        <taxon>Synaphobranchus</taxon>
    </lineage>
</organism>
<evidence type="ECO:0000313" key="2">
    <source>
        <dbReference type="EMBL" id="KAJ8351950.1"/>
    </source>
</evidence>
<gene>
    <name evidence="2" type="ORF">SKAU_G00234260</name>
</gene>
<dbReference type="AlphaFoldDB" id="A0A9Q1F6D3"/>
<sequence>MPLKWVFQQDNDPKHMNSLSKQVSCLTEDAHSFQSAVFQLNQDKESQRKQLDDKEKTIVNLKLKVEKQGTSSESLQQVLRGRDQELEAMRRNLTEAMENLDTAMRENEAMLQANSQLRDNLDKAYLDHKVSKRQGKEVAR</sequence>
<evidence type="ECO:0000313" key="3">
    <source>
        <dbReference type="Proteomes" id="UP001152622"/>
    </source>
</evidence>
<reference evidence="2" key="1">
    <citation type="journal article" date="2023" name="Science">
        <title>Genome structures resolve the early diversification of teleost fishes.</title>
        <authorList>
            <person name="Parey E."/>
            <person name="Louis A."/>
            <person name="Montfort J."/>
            <person name="Bouchez O."/>
            <person name="Roques C."/>
            <person name="Iampietro C."/>
            <person name="Lluch J."/>
            <person name="Castinel A."/>
            <person name="Donnadieu C."/>
            <person name="Desvignes T."/>
            <person name="Floi Bucao C."/>
            <person name="Jouanno E."/>
            <person name="Wen M."/>
            <person name="Mejri S."/>
            <person name="Dirks R."/>
            <person name="Jansen H."/>
            <person name="Henkel C."/>
            <person name="Chen W.J."/>
            <person name="Zahm M."/>
            <person name="Cabau C."/>
            <person name="Klopp C."/>
            <person name="Thompson A.W."/>
            <person name="Robinson-Rechavi M."/>
            <person name="Braasch I."/>
            <person name="Lecointre G."/>
            <person name="Bobe J."/>
            <person name="Postlethwait J.H."/>
            <person name="Berthelot C."/>
            <person name="Roest Crollius H."/>
            <person name="Guiguen Y."/>
        </authorList>
    </citation>
    <scope>NUCLEOTIDE SEQUENCE</scope>
    <source>
        <strain evidence="2">WJC10195</strain>
    </source>
</reference>
<protein>
    <submittedName>
        <fullName evidence="2">Uncharacterized protein</fullName>
    </submittedName>
</protein>
<dbReference type="Proteomes" id="UP001152622">
    <property type="component" value="Chromosome 8"/>
</dbReference>
<dbReference type="EMBL" id="JAINUF010000008">
    <property type="protein sequence ID" value="KAJ8351950.1"/>
    <property type="molecule type" value="Genomic_DNA"/>
</dbReference>
<comment type="caution">
    <text evidence="2">The sequence shown here is derived from an EMBL/GenBank/DDBJ whole genome shotgun (WGS) entry which is preliminary data.</text>
</comment>
<dbReference type="OrthoDB" id="8942159at2759"/>
<keyword evidence="3" id="KW-1185">Reference proteome</keyword>
<proteinExistence type="predicted"/>
<evidence type="ECO:0000256" key="1">
    <source>
        <dbReference type="SAM" id="Coils"/>
    </source>
</evidence>